<feature type="transmembrane region" description="Helical" evidence="10">
    <location>
        <begin position="130"/>
        <end position="156"/>
    </location>
</feature>
<evidence type="ECO:0000256" key="1">
    <source>
        <dbReference type="ARBA" id="ARBA00004651"/>
    </source>
</evidence>
<organism evidence="11 12">
    <name type="scientific">Nesterenkonia xinjiangensis</name>
    <dbReference type="NCBI Taxonomy" id="225327"/>
    <lineage>
        <taxon>Bacteria</taxon>
        <taxon>Bacillati</taxon>
        <taxon>Actinomycetota</taxon>
        <taxon>Actinomycetes</taxon>
        <taxon>Micrococcales</taxon>
        <taxon>Micrococcaceae</taxon>
        <taxon>Nesterenkonia</taxon>
    </lineage>
</organism>
<evidence type="ECO:0000256" key="6">
    <source>
        <dbReference type="ARBA" id="ARBA00023303"/>
    </source>
</evidence>
<feature type="transmembrane region" description="Helical" evidence="10">
    <location>
        <begin position="51"/>
        <end position="74"/>
    </location>
</feature>
<name>A0A7Z0GND1_9MICC</name>
<reference evidence="11 12" key="1">
    <citation type="submission" date="2020-07" db="EMBL/GenBank/DDBJ databases">
        <title>Sequencing the genomes of 1000 actinobacteria strains.</title>
        <authorList>
            <person name="Klenk H.-P."/>
        </authorList>
    </citation>
    <scope>NUCLEOTIDE SEQUENCE [LARGE SCALE GENOMIC DNA]</scope>
    <source>
        <strain evidence="11 12">DSM 15475</strain>
    </source>
</reference>
<dbReference type="AlphaFoldDB" id="A0A7Z0GND1"/>
<dbReference type="EMBL" id="JACCFY010000001">
    <property type="protein sequence ID" value="NYJ79199.1"/>
    <property type="molecule type" value="Genomic_DNA"/>
</dbReference>
<evidence type="ECO:0000256" key="4">
    <source>
        <dbReference type="ARBA" id="ARBA00022989"/>
    </source>
</evidence>
<keyword evidence="10" id="KW-0915">Sodium</keyword>
<keyword evidence="12" id="KW-1185">Reference proteome</keyword>
<gene>
    <name evidence="10" type="primary">fluC</name>
    <name evidence="10" type="synonym">crcB</name>
    <name evidence="11" type="ORF">HNR09_002610</name>
</gene>
<keyword evidence="4 10" id="KW-1133">Transmembrane helix</keyword>
<accession>A0A7Z0GND1</accession>
<comment type="similarity">
    <text evidence="7 10">Belongs to the fluoride channel Fluc/FEX (TC 1.A.43) family.</text>
</comment>
<comment type="caution">
    <text evidence="11">The sequence shown here is derived from an EMBL/GenBank/DDBJ whole genome shotgun (WGS) entry which is preliminary data.</text>
</comment>
<feature type="binding site" evidence="10">
    <location>
        <position position="96"/>
    </location>
    <ligand>
        <name>Na(+)</name>
        <dbReference type="ChEBI" id="CHEBI:29101"/>
        <note>structural</note>
    </ligand>
</feature>
<evidence type="ECO:0000256" key="3">
    <source>
        <dbReference type="ARBA" id="ARBA00022692"/>
    </source>
</evidence>
<sequence>MSSPVTPAPAAAAPTAPPLPALILLVACAGAVGALLRLSLGQVIPEHGMKFPWTTLLINITGSGMLGMLTGIAAARPALRRWAVPVLGTGLLGSYTTFSLVILAVMPAVPGGAFEKLSAVTYVNPGTVEMLFYLLISVIASTGAAAAGVTVGRAIFGGVEDPYVRRGARADQGPGGESR</sequence>
<keyword evidence="3 10" id="KW-0812">Transmembrane</keyword>
<feature type="transmembrane region" description="Helical" evidence="10">
    <location>
        <begin position="86"/>
        <end position="110"/>
    </location>
</feature>
<dbReference type="HAMAP" id="MF_00454">
    <property type="entry name" value="FluC"/>
    <property type="match status" value="1"/>
</dbReference>
<proteinExistence type="inferred from homology"/>
<dbReference type="InterPro" id="IPR003691">
    <property type="entry name" value="FluC"/>
</dbReference>
<dbReference type="GO" id="GO:0062054">
    <property type="term" value="F:fluoride channel activity"/>
    <property type="evidence" value="ECO:0007669"/>
    <property type="project" value="UniProtKB-UniRule"/>
</dbReference>
<feature type="binding site" evidence="10">
    <location>
        <position position="93"/>
    </location>
    <ligand>
        <name>Na(+)</name>
        <dbReference type="ChEBI" id="CHEBI:29101"/>
        <note>structural</note>
    </ligand>
</feature>
<evidence type="ECO:0000256" key="2">
    <source>
        <dbReference type="ARBA" id="ARBA00022475"/>
    </source>
</evidence>
<comment type="subcellular location">
    <subcellularLocation>
        <location evidence="1 10">Cell membrane</location>
        <topology evidence="1 10">Multi-pass membrane protein</topology>
    </subcellularLocation>
</comment>
<evidence type="ECO:0000256" key="5">
    <source>
        <dbReference type="ARBA" id="ARBA00023136"/>
    </source>
</evidence>
<evidence type="ECO:0000256" key="8">
    <source>
        <dbReference type="ARBA" id="ARBA00035585"/>
    </source>
</evidence>
<evidence type="ECO:0000313" key="12">
    <source>
        <dbReference type="Proteomes" id="UP000535437"/>
    </source>
</evidence>
<keyword evidence="10" id="KW-0479">Metal-binding</keyword>
<comment type="function">
    <text evidence="9 10">Fluoride-specific ion channel. Important for reducing fluoride concentration in the cell, thus reducing its toxicity.</text>
</comment>
<keyword evidence="10" id="KW-0406">Ion transport</keyword>
<keyword evidence="6 10" id="KW-0407">Ion channel</keyword>
<dbReference type="GO" id="GO:0005886">
    <property type="term" value="C:plasma membrane"/>
    <property type="evidence" value="ECO:0007669"/>
    <property type="project" value="UniProtKB-SubCell"/>
</dbReference>
<evidence type="ECO:0000256" key="7">
    <source>
        <dbReference type="ARBA" id="ARBA00035120"/>
    </source>
</evidence>
<comment type="activity regulation">
    <text evidence="10">Na(+) is not transported, but it plays an essential structural role and its presence is essential for fluoride channel function.</text>
</comment>
<dbReference type="GO" id="GO:0046872">
    <property type="term" value="F:metal ion binding"/>
    <property type="evidence" value="ECO:0007669"/>
    <property type="project" value="UniProtKB-KW"/>
</dbReference>
<evidence type="ECO:0000256" key="10">
    <source>
        <dbReference type="HAMAP-Rule" id="MF_00454"/>
    </source>
</evidence>
<evidence type="ECO:0000313" key="11">
    <source>
        <dbReference type="EMBL" id="NYJ79199.1"/>
    </source>
</evidence>
<comment type="catalytic activity">
    <reaction evidence="8">
        <text>fluoride(in) = fluoride(out)</text>
        <dbReference type="Rhea" id="RHEA:76159"/>
        <dbReference type="ChEBI" id="CHEBI:17051"/>
    </reaction>
    <physiologicalReaction direction="left-to-right" evidence="8">
        <dbReference type="Rhea" id="RHEA:76160"/>
    </physiologicalReaction>
</comment>
<keyword evidence="10" id="KW-0813">Transport</keyword>
<keyword evidence="2 10" id="KW-1003">Cell membrane</keyword>
<dbReference type="Pfam" id="PF02537">
    <property type="entry name" value="CRCB"/>
    <property type="match status" value="1"/>
</dbReference>
<keyword evidence="5 10" id="KW-0472">Membrane</keyword>
<evidence type="ECO:0000256" key="9">
    <source>
        <dbReference type="ARBA" id="ARBA00049940"/>
    </source>
</evidence>
<dbReference type="RefSeq" id="WP_179542453.1">
    <property type="nucleotide sequence ID" value="NZ_BAAALL010000001.1"/>
</dbReference>
<dbReference type="GO" id="GO:0140114">
    <property type="term" value="P:cellular detoxification of fluoride"/>
    <property type="evidence" value="ECO:0007669"/>
    <property type="project" value="UniProtKB-UniRule"/>
</dbReference>
<protein>
    <recommendedName>
        <fullName evidence="10">Fluoride-specific ion channel FluC</fullName>
    </recommendedName>
</protein>
<dbReference type="Proteomes" id="UP000535437">
    <property type="component" value="Unassembled WGS sequence"/>
</dbReference>